<dbReference type="InterPro" id="IPR050491">
    <property type="entry name" value="AmpC-like"/>
</dbReference>
<evidence type="ECO:0000313" key="3">
    <source>
        <dbReference type="EMBL" id="MFI0791853.1"/>
    </source>
</evidence>
<evidence type="ECO:0000256" key="1">
    <source>
        <dbReference type="SAM" id="SignalP"/>
    </source>
</evidence>
<name>A0ABW7SDS9_9ACTN</name>
<feature type="chain" id="PRO_5047228275" evidence="1">
    <location>
        <begin position="29"/>
        <end position="422"/>
    </location>
</feature>
<dbReference type="InterPro" id="IPR006311">
    <property type="entry name" value="TAT_signal"/>
</dbReference>
<evidence type="ECO:0000259" key="2">
    <source>
        <dbReference type="Pfam" id="PF00144"/>
    </source>
</evidence>
<comment type="caution">
    <text evidence="3">The sequence shown here is derived from an EMBL/GenBank/DDBJ whole genome shotgun (WGS) entry which is preliminary data.</text>
</comment>
<keyword evidence="4" id="KW-1185">Reference proteome</keyword>
<protein>
    <submittedName>
        <fullName evidence="3">Serine hydrolase</fullName>
    </submittedName>
</protein>
<dbReference type="Pfam" id="PF00144">
    <property type="entry name" value="Beta-lactamase"/>
    <property type="match status" value="1"/>
</dbReference>
<dbReference type="PANTHER" id="PTHR46825:SF7">
    <property type="entry name" value="D-ALANYL-D-ALANINE CARBOXYPEPTIDASE"/>
    <property type="match status" value="1"/>
</dbReference>
<dbReference type="InterPro" id="IPR001466">
    <property type="entry name" value="Beta-lactam-related"/>
</dbReference>
<keyword evidence="1" id="KW-0732">Signal</keyword>
<dbReference type="PROSITE" id="PS00146">
    <property type="entry name" value="BETA_LACTAMASE_A"/>
    <property type="match status" value="1"/>
</dbReference>
<keyword evidence="3" id="KW-0378">Hydrolase</keyword>
<dbReference type="EMBL" id="JBIRPU010000002">
    <property type="protein sequence ID" value="MFI0791853.1"/>
    <property type="molecule type" value="Genomic_DNA"/>
</dbReference>
<sequence length="422" mass="44098">MKITNRRTVLVATALGALLAVTAPGAVAAAPRTTDASAPVAVAAGSVAPAAVAAGSMGAGTAGLGRGGADCRPGTLDPGPLRAAIAGLPSADATSAQVRITTPDGCWTGATGVRDLRAQAPVPPHARFRVGSVTKVFTAALVLQLAAEGRVDLDGQVQGYLPGLLPTDYPTVTVRQLLDHTSGIPSPTRPGDVEWQLAHRYDRWTPEQIVRLGLDNPREFSPGEKQHYTNMGYIVAGLLIEKVTGHSYEAELDRRIARPLGLRDTYAPGDDPRIRGQHAHGYQAVIRGGTTELVDATTWSQTFTPASGDVISSLADLDTFITALFTGRVVPEPQLTEMFTLPQVDDVEGGPARYSAGLTAMRLPTGETLWAKTGSRFGYLAAVASTRDGRFRVEYSITATNAKGEELSATAQAVIGAALGMA</sequence>
<dbReference type="Gene3D" id="3.40.710.10">
    <property type="entry name" value="DD-peptidase/beta-lactamase superfamily"/>
    <property type="match status" value="1"/>
</dbReference>
<reference evidence="3 4" key="1">
    <citation type="submission" date="2024-10" db="EMBL/GenBank/DDBJ databases">
        <title>The Natural Products Discovery Center: Release of the First 8490 Sequenced Strains for Exploring Actinobacteria Biosynthetic Diversity.</title>
        <authorList>
            <person name="Kalkreuter E."/>
            <person name="Kautsar S.A."/>
            <person name="Yang D."/>
            <person name="Bader C.D."/>
            <person name="Teijaro C.N."/>
            <person name="Fluegel L."/>
            <person name="Davis C.M."/>
            <person name="Simpson J.R."/>
            <person name="Lauterbach L."/>
            <person name="Steele A.D."/>
            <person name="Gui C."/>
            <person name="Meng S."/>
            <person name="Li G."/>
            <person name="Viehrig K."/>
            <person name="Ye F."/>
            <person name="Su P."/>
            <person name="Kiefer A.F."/>
            <person name="Nichols A."/>
            <person name="Cepeda A.J."/>
            <person name="Yan W."/>
            <person name="Fan B."/>
            <person name="Jiang Y."/>
            <person name="Adhikari A."/>
            <person name="Zheng C.-J."/>
            <person name="Schuster L."/>
            <person name="Cowan T.M."/>
            <person name="Smanski M.J."/>
            <person name="Chevrette M.G."/>
            <person name="De Carvalho L.P.S."/>
            <person name="Shen B."/>
        </authorList>
    </citation>
    <scope>NUCLEOTIDE SEQUENCE [LARGE SCALE GENOMIC DNA]</scope>
    <source>
        <strain evidence="3 4">NPDC021253</strain>
    </source>
</reference>
<dbReference type="InterPro" id="IPR023650">
    <property type="entry name" value="Beta-lactam_class-A_AS"/>
</dbReference>
<proteinExistence type="predicted"/>
<accession>A0ABW7SDS9</accession>
<dbReference type="RefSeq" id="WP_396676514.1">
    <property type="nucleotide sequence ID" value="NZ_JBIRPU010000002.1"/>
</dbReference>
<organism evidence="3 4">
    <name type="scientific">Micromonospora rubida</name>
    <dbReference type="NCBI Taxonomy" id="2697657"/>
    <lineage>
        <taxon>Bacteria</taxon>
        <taxon>Bacillati</taxon>
        <taxon>Actinomycetota</taxon>
        <taxon>Actinomycetes</taxon>
        <taxon>Micromonosporales</taxon>
        <taxon>Micromonosporaceae</taxon>
        <taxon>Micromonospora</taxon>
    </lineage>
</organism>
<gene>
    <name evidence="3" type="ORF">ACH4OY_03995</name>
</gene>
<feature type="signal peptide" evidence="1">
    <location>
        <begin position="1"/>
        <end position="28"/>
    </location>
</feature>
<dbReference type="PANTHER" id="PTHR46825">
    <property type="entry name" value="D-ALANYL-D-ALANINE-CARBOXYPEPTIDASE/ENDOPEPTIDASE AMPH"/>
    <property type="match status" value="1"/>
</dbReference>
<feature type="domain" description="Beta-lactamase-related" evidence="2">
    <location>
        <begin position="106"/>
        <end position="382"/>
    </location>
</feature>
<dbReference type="InterPro" id="IPR012338">
    <property type="entry name" value="Beta-lactam/transpept-like"/>
</dbReference>
<dbReference type="SUPFAM" id="SSF56601">
    <property type="entry name" value="beta-lactamase/transpeptidase-like"/>
    <property type="match status" value="1"/>
</dbReference>
<dbReference type="GO" id="GO:0016787">
    <property type="term" value="F:hydrolase activity"/>
    <property type="evidence" value="ECO:0007669"/>
    <property type="project" value="UniProtKB-KW"/>
</dbReference>
<dbReference type="PROSITE" id="PS51318">
    <property type="entry name" value="TAT"/>
    <property type="match status" value="1"/>
</dbReference>
<evidence type="ECO:0000313" key="4">
    <source>
        <dbReference type="Proteomes" id="UP001611075"/>
    </source>
</evidence>
<dbReference type="Proteomes" id="UP001611075">
    <property type="component" value="Unassembled WGS sequence"/>
</dbReference>